<dbReference type="PANTHER" id="PTHR48229:SF1">
    <property type="entry name" value="ALPHA METHYLACYL-COA RACEMASE-RELATED"/>
    <property type="match status" value="1"/>
</dbReference>
<dbReference type="Pfam" id="PF02515">
    <property type="entry name" value="CoA_transf_3"/>
    <property type="match status" value="1"/>
</dbReference>
<dbReference type="InterPro" id="IPR052985">
    <property type="entry name" value="CoA-trans_III_biosynth/detox"/>
</dbReference>
<gene>
    <name evidence="2" type="ORF">H0A68_12220</name>
</gene>
<dbReference type="InterPro" id="IPR023606">
    <property type="entry name" value="CoA-Trfase_III_dom_1_sf"/>
</dbReference>
<dbReference type="InterPro" id="IPR003673">
    <property type="entry name" value="CoA-Trfase_fam_III"/>
</dbReference>
<dbReference type="SUPFAM" id="SSF89796">
    <property type="entry name" value="CoA-transferase family III (CaiB/BaiF)"/>
    <property type="match status" value="2"/>
</dbReference>
<proteinExistence type="predicted"/>
<dbReference type="Proteomes" id="UP000580517">
    <property type="component" value="Unassembled WGS sequence"/>
</dbReference>
<dbReference type="EMBL" id="JACCEW010000003">
    <property type="protein sequence ID" value="NYT37642.1"/>
    <property type="molecule type" value="Genomic_DNA"/>
</dbReference>
<name>A0A853FDB8_9BURK</name>
<feature type="region of interest" description="Disordered" evidence="1">
    <location>
        <begin position="202"/>
        <end position="222"/>
    </location>
</feature>
<comment type="caution">
    <text evidence="2">The sequence shown here is derived from an EMBL/GenBank/DDBJ whole genome shotgun (WGS) entry which is preliminary data.</text>
</comment>
<protein>
    <submittedName>
        <fullName evidence="2">CoA transferase</fullName>
    </submittedName>
</protein>
<keyword evidence="2" id="KW-0808">Transferase</keyword>
<sequence length="483" mass="51741">MRAPDCPGLSSTPVRPVASPLRLIHSNGRAMPAPFEVLGRGALPSAFAVTELATAAIGTAALALADYTRERFGVRLPAVAVDRRLASFWFGAALRPRGWQVPAVRDAVTGDYPTRDGWLRIHANAPHHRAAALAVLGCDGSHDAAARAISRRSGQELEDALVAAHACAAVMRSRHEWSRHQQGLAVAREPLFHIMRHEAHCKPQSTHPPASGRDRHAWPSATASTARPLAGLRVLDLTRVLAGPVATRFLAGYGATVLRIDPPWWSEPGMVPEVTPGKRCAMLDLRQDGHLAQLKALLKRADVLVHGLRADALARLGLGEQERQALHPGLVDVCLDAYGWTGPWRYRRGFDSLVQMSNGIAHAGMLHFGKDRPTPLPVQALDQATGYLMAAAALRGLTERLRTGAGVATRVSLARTGELLKSALGGDDTPLAPETDADLSSSIEATEWGPAQRLRPPCVVEGAGMHWDSAASALRSAAPEWPE</sequence>
<dbReference type="PANTHER" id="PTHR48229">
    <property type="entry name" value="CAIB/BAIF FAMILY ENZYME (AFU_ORTHOLOGUE AFUA_1G05360)-RELATED"/>
    <property type="match status" value="1"/>
</dbReference>
<dbReference type="Gene3D" id="3.40.50.10540">
    <property type="entry name" value="Crotonobetainyl-coa:carnitine coa-transferase, domain 1"/>
    <property type="match status" value="1"/>
</dbReference>
<dbReference type="GO" id="GO:0016740">
    <property type="term" value="F:transferase activity"/>
    <property type="evidence" value="ECO:0007669"/>
    <property type="project" value="UniProtKB-KW"/>
</dbReference>
<reference evidence="2 3" key="1">
    <citation type="submission" date="2020-07" db="EMBL/GenBank/DDBJ databases">
        <title>Taxonomic revisions and descriptions of new bacterial species based on genomic comparisons in the high-G+C-content subgroup of the family Alcaligenaceae.</title>
        <authorList>
            <person name="Szabo A."/>
            <person name="Felfoldi T."/>
        </authorList>
    </citation>
    <scope>NUCLEOTIDE SEQUENCE [LARGE SCALE GENOMIC DNA]</scope>
    <source>
        <strain evidence="2 3">DSM 25264</strain>
    </source>
</reference>
<evidence type="ECO:0000256" key="1">
    <source>
        <dbReference type="SAM" id="MobiDB-lite"/>
    </source>
</evidence>
<organism evidence="2 3">
    <name type="scientific">Allopusillimonas soli</name>
    <dbReference type="NCBI Taxonomy" id="659016"/>
    <lineage>
        <taxon>Bacteria</taxon>
        <taxon>Pseudomonadati</taxon>
        <taxon>Pseudomonadota</taxon>
        <taxon>Betaproteobacteria</taxon>
        <taxon>Burkholderiales</taxon>
        <taxon>Alcaligenaceae</taxon>
        <taxon>Allopusillimonas</taxon>
    </lineage>
</organism>
<evidence type="ECO:0000313" key="2">
    <source>
        <dbReference type="EMBL" id="NYT37642.1"/>
    </source>
</evidence>
<dbReference type="AlphaFoldDB" id="A0A853FDB8"/>
<keyword evidence="3" id="KW-1185">Reference proteome</keyword>
<accession>A0A853FDB8</accession>
<dbReference type="OrthoDB" id="9058532at2"/>
<evidence type="ECO:0000313" key="3">
    <source>
        <dbReference type="Proteomes" id="UP000580517"/>
    </source>
</evidence>